<sequence length="476" mass="50796">MPTLTPEAKAVVDAFGTQPGVTAPQLANLRATLAGSPALIDEINTAVKDGHLKHIVPLTNPHAGGEYASTTQSMHLPLKMLDNPASGSYNTGEATYVLGHELQHGLNRTTTAQGIVDFSNELTAIAKSPQHDHDYTVPVGKFIANYRRDEAGAEISGWNAVAGAVSQEAAAHGKTATIEDVYKKNPGRMSNFVDVDSSSFPPKYTLKPNLEVKPDLSMEASAKNLEGMGKNFFDKPRGAPSGLGPSGNSDYPNYYGASAIGSAVKFERFYNPATPGKTAPEFSINMASLHLSAKQVAENGLNLGPNKDVMPYLDKSTTPSTPANFRDSSVTHTYSPTTPPVPHTPSLDQSTHPDNALYRQTLDAVHKVDAQHHRTPDQSSDNLAAALVVAARRDGLSQVNHVVLSDDKSRAFAVQGDLSSPFKQMAQVQTAQATQASVAQSSQAWQQQAAQEKPQAQAMPLQQDPSQTQKHAPTAH</sequence>
<dbReference type="InterPro" id="IPR046519">
    <property type="entry name" value="X-Tfes_XVIPCD"/>
</dbReference>
<proteinExistence type="predicted"/>
<feature type="domain" description="X-Tfes XVIPCD" evidence="2">
    <location>
        <begin position="348"/>
        <end position="447"/>
    </location>
</feature>
<protein>
    <recommendedName>
        <fullName evidence="2">X-Tfes XVIPCD domain-containing protein</fullName>
    </recommendedName>
</protein>
<dbReference type="RefSeq" id="WP_114845258.1">
    <property type="nucleotide sequence ID" value="NZ_JBHSPE010000008.1"/>
</dbReference>
<accession>A0A369UQX9</accession>
<evidence type="ECO:0000313" key="4">
    <source>
        <dbReference type="Proteomes" id="UP000253782"/>
    </source>
</evidence>
<dbReference type="Proteomes" id="UP000253782">
    <property type="component" value="Unassembled WGS sequence"/>
</dbReference>
<keyword evidence="4" id="KW-1185">Reference proteome</keyword>
<organism evidence="3 4">
    <name type="scientific">Dyella tabacisoli</name>
    <dbReference type="NCBI Taxonomy" id="2282381"/>
    <lineage>
        <taxon>Bacteria</taxon>
        <taxon>Pseudomonadati</taxon>
        <taxon>Pseudomonadota</taxon>
        <taxon>Gammaproteobacteria</taxon>
        <taxon>Lysobacterales</taxon>
        <taxon>Rhodanobacteraceae</taxon>
        <taxon>Dyella</taxon>
    </lineage>
</organism>
<dbReference type="EMBL" id="QQAH01000008">
    <property type="protein sequence ID" value="RDD82040.1"/>
    <property type="molecule type" value="Genomic_DNA"/>
</dbReference>
<feature type="compositionally biased region" description="Polar residues" evidence="1">
    <location>
        <begin position="315"/>
        <end position="327"/>
    </location>
</feature>
<evidence type="ECO:0000259" key="2">
    <source>
        <dbReference type="Pfam" id="PF20410"/>
    </source>
</evidence>
<evidence type="ECO:0000313" key="3">
    <source>
        <dbReference type="EMBL" id="RDD82040.1"/>
    </source>
</evidence>
<feature type="compositionally biased region" description="Polar residues" evidence="1">
    <location>
        <begin position="463"/>
        <end position="476"/>
    </location>
</feature>
<feature type="compositionally biased region" description="Low complexity" evidence="1">
    <location>
        <begin position="429"/>
        <end position="460"/>
    </location>
</feature>
<dbReference type="Pfam" id="PF20410">
    <property type="entry name" value="X-Tfes_XVIPCD"/>
    <property type="match status" value="1"/>
</dbReference>
<gene>
    <name evidence="3" type="ORF">DVJ77_09670</name>
</gene>
<evidence type="ECO:0000256" key="1">
    <source>
        <dbReference type="SAM" id="MobiDB-lite"/>
    </source>
</evidence>
<dbReference type="AlphaFoldDB" id="A0A369UQX9"/>
<comment type="caution">
    <text evidence="3">The sequence shown here is derived from an EMBL/GenBank/DDBJ whole genome shotgun (WGS) entry which is preliminary data.</text>
</comment>
<feature type="region of interest" description="Disordered" evidence="1">
    <location>
        <begin position="429"/>
        <end position="476"/>
    </location>
</feature>
<name>A0A369UQX9_9GAMM</name>
<dbReference type="OrthoDB" id="6001668at2"/>
<reference evidence="3 4" key="1">
    <citation type="submission" date="2018-07" db="EMBL/GenBank/DDBJ databases">
        <title>Dyella tabacisoli L4-6T, whole genome shotgun sequence.</title>
        <authorList>
            <person name="Zhou X.-K."/>
            <person name="Li W.-J."/>
            <person name="Duan Y.-Q."/>
        </authorList>
    </citation>
    <scope>NUCLEOTIDE SEQUENCE [LARGE SCALE GENOMIC DNA]</scope>
    <source>
        <strain evidence="3 4">L4-6</strain>
    </source>
</reference>
<feature type="region of interest" description="Disordered" evidence="1">
    <location>
        <begin position="315"/>
        <end position="348"/>
    </location>
</feature>